<accession>A0A6G1SMM6</accession>
<evidence type="ECO:0000256" key="7">
    <source>
        <dbReference type="ARBA" id="ARBA00022833"/>
    </source>
</evidence>
<keyword evidence="9" id="KW-0238">DNA-binding</keyword>
<dbReference type="InterPro" id="IPR013088">
    <property type="entry name" value="Znf_NHR/GATA"/>
</dbReference>
<dbReference type="GO" id="GO:0008171">
    <property type="term" value="F:O-methyltransferase activity"/>
    <property type="evidence" value="ECO:0007669"/>
    <property type="project" value="UniProtKB-UniRule"/>
</dbReference>
<dbReference type="Pfam" id="PF00105">
    <property type="entry name" value="zf-C4"/>
    <property type="match status" value="1"/>
</dbReference>
<dbReference type="GO" id="GO:0008173">
    <property type="term" value="F:RNA methyltransferase activity"/>
    <property type="evidence" value="ECO:0007669"/>
    <property type="project" value="UniProtKB-UniRule"/>
</dbReference>
<evidence type="ECO:0000256" key="6">
    <source>
        <dbReference type="ARBA" id="ARBA00022771"/>
    </source>
</evidence>
<evidence type="ECO:0000256" key="11">
    <source>
        <dbReference type="ARBA" id="ARBA00023170"/>
    </source>
</evidence>
<keyword evidence="7" id="KW-0862">Zinc</keyword>
<dbReference type="GO" id="GO:0040031">
    <property type="term" value="P:snRNA modification"/>
    <property type="evidence" value="ECO:0007669"/>
    <property type="project" value="TreeGrafter"/>
</dbReference>
<dbReference type="GO" id="GO:0032259">
    <property type="term" value="P:methylation"/>
    <property type="evidence" value="ECO:0007669"/>
    <property type="project" value="UniProtKB-KW"/>
</dbReference>
<organism evidence="18">
    <name type="scientific">Aceria tosichella</name>
    <name type="common">wheat curl mite</name>
    <dbReference type="NCBI Taxonomy" id="561515"/>
    <lineage>
        <taxon>Eukaryota</taxon>
        <taxon>Metazoa</taxon>
        <taxon>Ecdysozoa</taxon>
        <taxon>Arthropoda</taxon>
        <taxon>Chelicerata</taxon>
        <taxon>Arachnida</taxon>
        <taxon>Acari</taxon>
        <taxon>Acariformes</taxon>
        <taxon>Trombidiformes</taxon>
        <taxon>Prostigmata</taxon>
        <taxon>Eupodina</taxon>
        <taxon>Eriophyoidea</taxon>
        <taxon>Eriophyidae</taxon>
        <taxon>Eriophyinae</taxon>
        <taxon>Aceriini</taxon>
        <taxon>Aceria</taxon>
    </lineage>
</organism>
<dbReference type="SMART" id="SM00399">
    <property type="entry name" value="ZnF_C4"/>
    <property type="match status" value="1"/>
</dbReference>
<dbReference type="InterPro" id="IPR001628">
    <property type="entry name" value="Znf_hrmn_rcpt"/>
</dbReference>
<feature type="domain" description="Bin3-type SAM" evidence="17">
    <location>
        <begin position="1"/>
        <end position="357"/>
    </location>
</feature>
<evidence type="ECO:0000256" key="5">
    <source>
        <dbReference type="ARBA" id="ARBA00022723"/>
    </source>
</evidence>
<evidence type="ECO:0000256" key="15">
    <source>
        <dbReference type="SAM" id="MobiDB-lite"/>
    </source>
</evidence>
<feature type="region of interest" description="Disordered" evidence="15">
    <location>
        <begin position="128"/>
        <end position="149"/>
    </location>
</feature>
<evidence type="ECO:0000256" key="9">
    <source>
        <dbReference type="ARBA" id="ARBA00023125"/>
    </source>
</evidence>
<feature type="compositionally biased region" description="Polar residues" evidence="15">
    <location>
        <begin position="190"/>
        <end position="202"/>
    </location>
</feature>
<evidence type="ECO:0000256" key="12">
    <source>
        <dbReference type="ARBA" id="ARBA00023242"/>
    </source>
</evidence>
<dbReference type="Pfam" id="PF06859">
    <property type="entry name" value="Bin3"/>
    <property type="match status" value="1"/>
</dbReference>
<evidence type="ECO:0000256" key="10">
    <source>
        <dbReference type="ARBA" id="ARBA00023163"/>
    </source>
</evidence>
<dbReference type="AlphaFoldDB" id="A0A6G1SMM6"/>
<evidence type="ECO:0000256" key="3">
    <source>
        <dbReference type="ARBA" id="ARBA00022679"/>
    </source>
</evidence>
<dbReference type="InterPro" id="IPR024160">
    <property type="entry name" value="BIN3_SAM-bd_dom"/>
</dbReference>
<keyword evidence="3 14" id="KW-0808">Transferase</keyword>
<dbReference type="GO" id="GO:0008270">
    <property type="term" value="F:zinc ion binding"/>
    <property type="evidence" value="ECO:0007669"/>
    <property type="project" value="UniProtKB-KW"/>
</dbReference>
<dbReference type="PANTHER" id="PTHR12315:SF0">
    <property type="entry name" value="7SK SNRNA METHYLPHOSPHATE CAPPING ENZYME"/>
    <property type="match status" value="1"/>
</dbReference>
<dbReference type="PANTHER" id="PTHR12315">
    <property type="entry name" value="BICOID-INTERACTING PROTEIN RELATED"/>
    <property type="match status" value="1"/>
</dbReference>
<keyword evidence="10" id="KW-0804">Transcription</keyword>
<dbReference type="EMBL" id="GGYP01006858">
    <property type="protein sequence ID" value="MDE51629.1"/>
    <property type="molecule type" value="Transcribed_RNA"/>
</dbReference>
<dbReference type="InterPro" id="IPR029063">
    <property type="entry name" value="SAM-dependent_MTases_sf"/>
</dbReference>
<dbReference type="EC" id="2.1.1.-" evidence="14"/>
<evidence type="ECO:0000256" key="14">
    <source>
        <dbReference type="RuleBase" id="RU367087"/>
    </source>
</evidence>
<evidence type="ECO:0000256" key="2">
    <source>
        <dbReference type="ARBA" id="ARBA00022603"/>
    </source>
</evidence>
<name>A0A6G1SMM6_9ACAR</name>
<evidence type="ECO:0000313" key="18">
    <source>
        <dbReference type="EMBL" id="MDE51629.1"/>
    </source>
</evidence>
<dbReference type="PROSITE" id="PS51030">
    <property type="entry name" value="NUCLEAR_REC_DBD_2"/>
    <property type="match status" value="1"/>
</dbReference>
<gene>
    <name evidence="18" type="primary">eg_1</name>
    <name evidence="18" type="ORF">g.13700</name>
</gene>
<dbReference type="PROSITE" id="PS51515">
    <property type="entry name" value="BIN3_SAM"/>
    <property type="match status" value="1"/>
</dbReference>
<evidence type="ECO:0000259" key="17">
    <source>
        <dbReference type="PROSITE" id="PS51515"/>
    </source>
</evidence>
<feature type="region of interest" description="Disordered" evidence="15">
    <location>
        <begin position="175"/>
        <end position="202"/>
    </location>
</feature>
<keyword evidence="12" id="KW-0539">Nucleus</keyword>
<keyword evidence="6" id="KW-0863">Zinc-finger</keyword>
<dbReference type="GO" id="GO:0017069">
    <property type="term" value="F:snRNA binding"/>
    <property type="evidence" value="ECO:0007669"/>
    <property type="project" value="TreeGrafter"/>
</dbReference>
<dbReference type="GO" id="GO:0043565">
    <property type="term" value="F:sequence-specific DNA binding"/>
    <property type="evidence" value="ECO:0007669"/>
    <property type="project" value="InterPro"/>
</dbReference>
<dbReference type="PROSITE" id="PS00031">
    <property type="entry name" value="NUCLEAR_REC_DBD_1"/>
    <property type="match status" value="1"/>
</dbReference>
<sequence>MNQSCRVCGEVAAGYHFGAFTCEGCKSFFGRTYNNRSSIGECKNNNSCVINKKNRTSCKSCRLKKCFSVGMSKSGSRYGRRSNWFKIHCLLQDQGIMQQQQQQHQLQTHTDQHQQDDQQLPLPLQLQTHTNQQQHQQQQQQKDSNVCKKQYTEDEEQHFTLSSYVAQGPLATSVPKSVKTNRVTDESNNKEQPSSGKPESLNDQIRFETKEVAPAAVSECNGFPNNILFVEHNYVLAKDELVDKQEAFFDTIVCLSVTKWIHLNYRDDGLKRFFKRMYNHLNEGGLLILEAQPFDNYHRKKKLSDRLRLNFNSIKFKPDQFDEFLLSDQVGFKQIIYSTTTEHECVGFKRPMKVFLK</sequence>
<dbReference type="InterPro" id="IPR039772">
    <property type="entry name" value="Bin3-like"/>
</dbReference>
<proteinExistence type="inferred from homology"/>
<evidence type="ECO:0000256" key="1">
    <source>
        <dbReference type="ARBA" id="ARBA00008361"/>
    </source>
</evidence>
<evidence type="ECO:0000256" key="8">
    <source>
        <dbReference type="ARBA" id="ARBA00023015"/>
    </source>
</evidence>
<evidence type="ECO:0000259" key="16">
    <source>
        <dbReference type="PROSITE" id="PS51030"/>
    </source>
</evidence>
<comment type="similarity">
    <text evidence="1 14">Belongs to the methyltransferase superfamily.</text>
</comment>
<dbReference type="SUPFAM" id="SSF53335">
    <property type="entry name" value="S-adenosyl-L-methionine-dependent methyltransferases"/>
    <property type="match status" value="1"/>
</dbReference>
<keyword evidence="8" id="KW-0805">Transcription regulation</keyword>
<protein>
    <recommendedName>
        <fullName evidence="14">RNA methyltransferase</fullName>
        <ecNumber evidence="14">2.1.1.-</ecNumber>
    </recommendedName>
</protein>
<dbReference type="SUPFAM" id="SSF57716">
    <property type="entry name" value="Glucocorticoid receptor-like (DNA-binding domain)"/>
    <property type="match status" value="1"/>
</dbReference>
<feature type="compositionally biased region" description="Low complexity" evidence="15">
    <location>
        <begin position="128"/>
        <end position="141"/>
    </location>
</feature>
<keyword evidence="2 14" id="KW-0489">Methyltransferase</keyword>
<dbReference type="GO" id="GO:0003700">
    <property type="term" value="F:DNA-binding transcription factor activity"/>
    <property type="evidence" value="ECO:0007669"/>
    <property type="project" value="InterPro"/>
</dbReference>
<dbReference type="Gene3D" id="3.40.50.150">
    <property type="entry name" value="Vaccinia Virus protein VP39"/>
    <property type="match status" value="1"/>
</dbReference>
<keyword evidence="5" id="KW-0479">Metal-binding</keyword>
<evidence type="ECO:0000256" key="13">
    <source>
        <dbReference type="PROSITE-ProRule" id="PRU00848"/>
    </source>
</evidence>
<dbReference type="PRINTS" id="PR00047">
    <property type="entry name" value="STROIDFINGER"/>
</dbReference>
<dbReference type="InterPro" id="IPR010675">
    <property type="entry name" value="Bin3_C"/>
</dbReference>
<dbReference type="Gene3D" id="3.30.50.10">
    <property type="entry name" value="Erythroid Transcription Factor GATA-1, subunit A"/>
    <property type="match status" value="1"/>
</dbReference>
<keyword evidence="4 13" id="KW-0949">S-adenosyl-L-methionine</keyword>
<reference evidence="18" key="1">
    <citation type="submission" date="2018-10" db="EMBL/GenBank/DDBJ databases">
        <title>Transcriptome assembly of Aceria tosichella (Wheat curl mite) Type 2.</title>
        <authorList>
            <person name="Scully E.D."/>
            <person name="Geib S.M."/>
            <person name="Palmer N.A."/>
            <person name="Gupta A.K."/>
            <person name="Sarath G."/>
            <person name="Tatineni S."/>
        </authorList>
    </citation>
    <scope>NUCLEOTIDE SEQUENCE</scope>
    <source>
        <strain evidence="18">LincolnNE</strain>
    </source>
</reference>
<evidence type="ECO:0000256" key="4">
    <source>
        <dbReference type="ARBA" id="ARBA00022691"/>
    </source>
</evidence>
<keyword evidence="11" id="KW-0675">Receptor</keyword>
<feature type="domain" description="Nuclear receptor" evidence="16">
    <location>
        <begin position="2"/>
        <end position="78"/>
    </location>
</feature>